<accession>A0A8H6RW39</accession>
<name>A0A8H6RW39_9PEZI</name>
<dbReference type="Proteomes" id="UP000660729">
    <property type="component" value="Unassembled WGS sequence"/>
</dbReference>
<proteinExistence type="predicted"/>
<protein>
    <submittedName>
        <fullName evidence="2">Uncharacterized protein</fullName>
    </submittedName>
</protein>
<dbReference type="EMBL" id="JABCIY010000004">
    <property type="protein sequence ID" value="KAF7197948.1"/>
    <property type="molecule type" value="Genomic_DNA"/>
</dbReference>
<dbReference type="OrthoDB" id="10441177at2759"/>
<keyword evidence="1" id="KW-0732">Signal</keyword>
<comment type="caution">
    <text evidence="2">The sequence shown here is derived from an EMBL/GenBank/DDBJ whole genome shotgun (WGS) entry which is preliminary data.</text>
</comment>
<organism evidence="2 3">
    <name type="scientific">Pseudocercospora fuligena</name>
    <dbReference type="NCBI Taxonomy" id="685502"/>
    <lineage>
        <taxon>Eukaryota</taxon>
        <taxon>Fungi</taxon>
        <taxon>Dikarya</taxon>
        <taxon>Ascomycota</taxon>
        <taxon>Pezizomycotina</taxon>
        <taxon>Dothideomycetes</taxon>
        <taxon>Dothideomycetidae</taxon>
        <taxon>Mycosphaerellales</taxon>
        <taxon>Mycosphaerellaceae</taxon>
        <taxon>Pseudocercospora</taxon>
    </lineage>
</organism>
<gene>
    <name evidence="2" type="ORF">HII31_00662</name>
</gene>
<reference evidence="2" key="1">
    <citation type="submission" date="2020-04" db="EMBL/GenBank/DDBJ databases">
        <title>Draft genome resource of the tomato pathogen Pseudocercospora fuligena.</title>
        <authorList>
            <person name="Zaccaron A."/>
        </authorList>
    </citation>
    <scope>NUCLEOTIDE SEQUENCE</scope>
    <source>
        <strain evidence="2">PF001</strain>
    </source>
</reference>
<keyword evidence="3" id="KW-1185">Reference proteome</keyword>
<evidence type="ECO:0000313" key="3">
    <source>
        <dbReference type="Proteomes" id="UP000660729"/>
    </source>
</evidence>
<feature type="chain" id="PRO_5034256468" evidence="1">
    <location>
        <begin position="17"/>
        <end position="385"/>
    </location>
</feature>
<evidence type="ECO:0000313" key="2">
    <source>
        <dbReference type="EMBL" id="KAF7197948.1"/>
    </source>
</evidence>
<evidence type="ECO:0000256" key="1">
    <source>
        <dbReference type="SAM" id="SignalP"/>
    </source>
</evidence>
<dbReference type="AlphaFoldDB" id="A0A8H6RW39"/>
<feature type="signal peptide" evidence="1">
    <location>
        <begin position="1"/>
        <end position="16"/>
    </location>
</feature>
<sequence length="385" mass="40991">MSALLLSALLATAAFASPAPNGYAFCQSVSSKVAGGKQQASAYCSSYLNIPVYTTKAVRTKTVTITKGDGKCSKTLTAPAVTTTTTSTSTFIAATDTVSTTTTLTDVSTVIEATTIYNCQAPFATPGNRKRSVQAYKPAKLKCFSEYKDSKTLSSACKCLSIQPSTTTVGYKDSTSTKIATMNNYRGTATVTPTKVVSSVVTATITAVSSTTLSETVTSTTTATTTVNSVRPSDVFAVAAWKDGAAFNGHYLKTGFQETKPDPAVFVDISKKDPSPFALRSGNLVDINNFGNPHYGGIDADSPYTDPQRITFAYDRDQDLATTKLPCSIEVKDDFMCYLNCSVRANKKSSYVCADGSWYIGSDDETPPDGCEGFTPLVTFIYYQK</sequence>